<dbReference type="InterPro" id="IPR011284">
    <property type="entry name" value="3oxo_ACP_reduc"/>
</dbReference>
<dbReference type="STRING" id="1817772.A2527_13790"/>
<keyword evidence="9 12" id="KW-0275">Fatty acid biosynthesis</keyword>
<evidence type="ECO:0000256" key="5">
    <source>
        <dbReference type="ARBA" id="ARBA00022832"/>
    </source>
</evidence>
<evidence type="ECO:0000313" key="15">
    <source>
        <dbReference type="Proteomes" id="UP000178449"/>
    </source>
</evidence>
<dbReference type="EC" id="1.1.1.100" evidence="3 12"/>
<dbReference type="PROSITE" id="PS00061">
    <property type="entry name" value="ADH_SHORT"/>
    <property type="match status" value="1"/>
</dbReference>
<evidence type="ECO:0000256" key="2">
    <source>
        <dbReference type="ARBA" id="ARBA00006484"/>
    </source>
</evidence>
<evidence type="ECO:0000256" key="10">
    <source>
        <dbReference type="PIRSR" id="PIRSR611284-1"/>
    </source>
</evidence>
<dbReference type="CDD" id="cd05333">
    <property type="entry name" value="BKR_SDR_c"/>
    <property type="match status" value="1"/>
</dbReference>
<dbReference type="AlphaFoldDB" id="A0A1F6G5C2"/>
<feature type="active site" description="Proton acceptor" evidence="10">
    <location>
        <position position="155"/>
    </location>
</feature>
<dbReference type="GO" id="GO:0051287">
    <property type="term" value="F:NAD binding"/>
    <property type="evidence" value="ECO:0007669"/>
    <property type="project" value="UniProtKB-UniRule"/>
</dbReference>
<evidence type="ECO:0000256" key="11">
    <source>
        <dbReference type="PIRSR" id="PIRSR611284-2"/>
    </source>
</evidence>
<evidence type="ECO:0000256" key="7">
    <source>
        <dbReference type="ARBA" id="ARBA00023002"/>
    </source>
</evidence>
<protein>
    <recommendedName>
        <fullName evidence="3 12">3-oxoacyl-[acyl-carrier-protein] reductase</fullName>
        <ecNumber evidence="3 12">1.1.1.100</ecNumber>
    </recommendedName>
</protein>
<proteinExistence type="inferred from homology"/>
<evidence type="ECO:0000256" key="3">
    <source>
        <dbReference type="ARBA" id="ARBA00012948"/>
    </source>
</evidence>
<evidence type="ECO:0000256" key="12">
    <source>
        <dbReference type="RuleBase" id="RU366074"/>
    </source>
</evidence>
<keyword evidence="6 11" id="KW-0521">NADP</keyword>
<dbReference type="GO" id="GO:0004316">
    <property type="term" value="F:3-oxoacyl-[acyl-carrier-protein] reductase (NADPH) activity"/>
    <property type="evidence" value="ECO:0007669"/>
    <property type="project" value="UniProtKB-UniRule"/>
</dbReference>
<keyword evidence="5 12" id="KW-0276">Fatty acid metabolism</keyword>
<evidence type="ECO:0000256" key="1">
    <source>
        <dbReference type="ARBA" id="ARBA00005194"/>
    </source>
</evidence>
<gene>
    <name evidence="14" type="ORF">A2527_13790</name>
</gene>
<feature type="binding site" evidence="11">
    <location>
        <begin position="13"/>
        <end position="16"/>
    </location>
    <ligand>
        <name>NADP(+)</name>
        <dbReference type="ChEBI" id="CHEBI:58349"/>
    </ligand>
</feature>
<dbReference type="Pfam" id="PF13561">
    <property type="entry name" value="adh_short_C2"/>
    <property type="match status" value="1"/>
</dbReference>
<evidence type="ECO:0000256" key="6">
    <source>
        <dbReference type="ARBA" id="ARBA00022857"/>
    </source>
</evidence>
<dbReference type="InterPro" id="IPR020904">
    <property type="entry name" value="Sc_DH/Rdtase_CS"/>
</dbReference>
<keyword evidence="4 12" id="KW-0444">Lipid biosynthesis</keyword>
<dbReference type="NCBIfam" id="NF004197">
    <property type="entry name" value="PRK05653.1-1"/>
    <property type="match status" value="1"/>
</dbReference>
<dbReference type="Proteomes" id="UP000178449">
    <property type="component" value="Unassembled WGS sequence"/>
</dbReference>
<evidence type="ECO:0000313" key="14">
    <source>
        <dbReference type="EMBL" id="OGG93309.1"/>
    </source>
</evidence>
<feature type="domain" description="Ketoreductase" evidence="13">
    <location>
        <begin position="7"/>
        <end position="191"/>
    </location>
</feature>
<dbReference type="PRINTS" id="PR00081">
    <property type="entry name" value="GDHRDH"/>
</dbReference>
<evidence type="ECO:0000256" key="9">
    <source>
        <dbReference type="ARBA" id="ARBA00023160"/>
    </source>
</evidence>
<dbReference type="SMART" id="SM00822">
    <property type="entry name" value="PKS_KR"/>
    <property type="match status" value="1"/>
</dbReference>
<comment type="catalytic activity">
    <reaction evidence="12">
        <text>a (3R)-hydroxyacyl-[ACP] + NADP(+) = a 3-oxoacyl-[ACP] + NADPH + H(+)</text>
        <dbReference type="Rhea" id="RHEA:17397"/>
        <dbReference type="Rhea" id="RHEA-COMP:9916"/>
        <dbReference type="Rhea" id="RHEA-COMP:9945"/>
        <dbReference type="ChEBI" id="CHEBI:15378"/>
        <dbReference type="ChEBI" id="CHEBI:57783"/>
        <dbReference type="ChEBI" id="CHEBI:58349"/>
        <dbReference type="ChEBI" id="CHEBI:78776"/>
        <dbReference type="ChEBI" id="CHEBI:78827"/>
        <dbReference type="EC" id="1.1.1.100"/>
    </reaction>
</comment>
<feature type="binding site" evidence="11">
    <location>
        <position position="188"/>
    </location>
    <ligand>
        <name>NADP(+)</name>
        <dbReference type="ChEBI" id="CHEBI:58349"/>
    </ligand>
</feature>
<dbReference type="UniPathway" id="UPA00094"/>
<evidence type="ECO:0000259" key="13">
    <source>
        <dbReference type="SMART" id="SM00822"/>
    </source>
</evidence>
<dbReference type="FunFam" id="3.40.50.720:FF:000037">
    <property type="entry name" value="3-oxoacyl-[acyl-carrier-protein] reductase FabG"/>
    <property type="match status" value="1"/>
</dbReference>
<organism evidence="14 15">
    <name type="scientific">Candidatus Lambdaproteobacteria bacterium RIFOXYD2_FULL_50_16</name>
    <dbReference type="NCBI Taxonomy" id="1817772"/>
    <lineage>
        <taxon>Bacteria</taxon>
        <taxon>Pseudomonadati</taxon>
        <taxon>Pseudomonadota</taxon>
        <taxon>Candidatus Lambdaproteobacteria</taxon>
    </lineage>
</organism>
<dbReference type="PANTHER" id="PTHR42879:SF2">
    <property type="entry name" value="3-OXOACYL-[ACYL-CARRIER-PROTEIN] REDUCTASE FABG"/>
    <property type="match status" value="1"/>
</dbReference>
<comment type="pathway">
    <text evidence="1 12">Lipid metabolism; fatty acid biosynthesis.</text>
</comment>
<reference evidence="14 15" key="1">
    <citation type="journal article" date="2016" name="Nat. Commun.">
        <title>Thousands of microbial genomes shed light on interconnected biogeochemical processes in an aquifer system.</title>
        <authorList>
            <person name="Anantharaman K."/>
            <person name="Brown C.T."/>
            <person name="Hug L.A."/>
            <person name="Sharon I."/>
            <person name="Castelle C.J."/>
            <person name="Probst A.J."/>
            <person name="Thomas B.C."/>
            <person name="Singh A."/>
            <person name="Wilkins M.J."/>
            <person name="Karaoz U."/>
            <person name="Brodie E.L."/>
            <person name="Williams K.H."/>
            <person name="Hubbard S.S."/>
            <person name="Banfield J.F."/>
        </authorList>
    </citation>
    <scope>NUCLEOTIDE SEQUENCE [LARGE SCALE GENOMIC DNA]</scope>
</reference>
<dbReference type="InterPro" id="IPR057326">
    <property type="entry name" value="KR_dom"/>
</dbReference>
<dbReference type="PRINTS" id="PR00080">
    <property type="entry name" value="SDRFAMILY"/>
</dbReference>
<accession>A0A1F6G5C2</accession>
<dbReference type="PANTHER" id="PTHR42879">
    <property type="entry name" value="3-OXOACYL-(ACYL-CARRIER-PROTEIN) REDUCTASE"/>
    <property type="match status" value="1"/>
</dbReference>
<dbReference type="NCBIfam" id="TIGR01830">
    <property type="entry name" value="3oxo_ACP_reduc"/>
    <property type="match status" value="1"/>
</dbReference>
<feature type="binding site" evidence="11">
    <location>
        <position position="90"/>
    </location>
    <ligand>
        <name>NADP(+)</name>
        <dbReference type="ChEBI" id="CHEBI:58349"/>
    </ligand>
</feature>
<dbReference type="InterPro" id="IPR050259">
    <property type="entry name" value="SDR"/>
</dbReference>
<dbReference type="NCBIfam" id="NF005559">
    <property type="entry name" value="PRK07231.1"/>
    <property type="match status" value="1"/>
</dbReference>
<dbReference type="GO" id="GO:0030497">
    <property type="term" value="P:fatty acid elongation"/>
    <property type="evidence" value="ECO:0007669"/>
    <property type="project" value="UniProtKB-ARBA"/>
</dbReference>
<comment type="subunit">
    <text evidence="12">Homotetramer.</text>
</comment>
<dbReference type="SUPFAM" id="SSF51735">
    <property type="entry name" value="NAD(P)-binding Rossmann-fold domains"/>
    <property type="match status" value="1"/>
</dbReference>
<keyword evidence="7 12" id="KW-0560">Oxidoreductase</keyword>
<dbReference type="EMBL" id="MFNE01000052">
    <property type="protein sequence ID" value="OGG93309.1"/>
    <property type="molecule type" value="Genomic_DNA"/>
</dbReference>
<comment type="similarity">
    <text evidence="2 12">Belongs to the short-chain dehydrogenases/reductases (SDR) family.</text>
</comment>
<evidence type="ECO:0000256" key="4">
    <source>
        <dbReference type="ARBA" id="ARBA00022516"/>
    </source>
</evidence>
<comment type="function">
    <text evidence="12">Catalyzes the NADPH-dependent reduction of beta-ketoacyl-ACP substrates to beta-hydroxyacyl-ACP products, the first reductive step in the elongation cycle of fatty acid biosynthesis.</text>
</comment>
<dbReference type="InterPro" id="IPR036291">
    <property type="entry name" value="NAD(P)-bd_dom_sf"/>
</dbReference>
<keyword evidence="8 12" id="KW-0443">Lipid metabolism</keyword>
<evidence type="ECO:0000256" key="8">
    <source>
        <dbReference type="ARBA" id="ARBA00023098"/>
    </source>
</evidence>
<dbReference type="Gene3D" id="3.40.50.720">
    <property type="entry name" value="NAD(P)-binding Rossmann-like Domain"/>
    <property type="match status" value="1"/>
</dbReference>
<dbReference type="InterPro" id="IPR002347">
    <property type="entry name" value="SDR_fam"/>
</dbReference>
<feature type="binding site" evidence="11">
    <location>
        <begin position="155"/>
        <end position="159"/>
    </location>
    <ligand>
        <name>NADP(+)</name>
        <dbReference type="ChEBI" id="CHEBI:58349"/>
    </ligand>
</feature>
<comment type="caution">
    <text evidence="14">The sequence shown here is derived from an EMBL/GenBank/DDBJ whole genome shotgun (WGS) entry which is preliminary data.</text>
</comment>
<name>A0A1F6G5C2_9PROT</name>
<dbReference type="NCBIfam" id="NF009466">
    <property type="entry name" value="PRK12826.1-2"/>
    <property type="match status" value="1"/>
</dbReference>
<sequence length="246" mass="25735">MIDLTGKTALVTGGTRGIGKAIVEALVQAGAKVVFTGSSAESAEKAMVAFAESGIHTFGLGGDVSDPEQAQKVVDLSLEYLEKIDILVNNAGITKDQLFMKMKREDWDQVMDTNLGGVFNVTKAVIKPMLKARYGRIINLGSVVGSTGNPGQVNYSASKAGLIGLSKSLAKELGGRNITCNVIAPGFIATDMTEQLPEAQKDTLISQIALGRLGEGKDIAGAVLYLASPLADYVTGTVLHVNGGMY</sequence>